<sequence length="34" mass="3834">MAENFRDKQSEILIGFMSAIAMDLGISPMLNIYL</sequence>
<reference evidence="2" key="1">
    <citation type="submission" date="2018-05" db="EMBL/GenBank/DDBJ databases">
        <authorList>
            <person name="Lanie J.A."/>
            <person name="Ng W.-L."/>
            <person name="Kazmierczak K.M."/>
            <person name="Andrzejewski T.M."/>
            <person name="Davidsen T.M."/>
            <person name="Wayne K.J."/>
            <person name="Tettelin H."/>
            <person name="Glass J.I."/>
            <person name="Rusch D."/>
            <person name="Podicherti R."/>
            <person name="Tsui H.-C.T."/>
            <person name="Winkler M.E."/>
        </authorList>
    </citation>
    <scope>NUCLEOTIDE SEQUENCE</scope>
</reference>
<keyword evidence="1" id="KW-1133">Transmembrane helix</keyword>
<organism evidence="2">
    <name type="scientific">marine metagenome</name>
    <dbReference type="NCBI Taxonomy" id="408172"/>
    <lineage>
        <taxon>unclassified sequences</taxon>
        <taxon>metagenomes</taxon>
        <taxon>ecological metagenomes</taxon>
    </lineage>
</organism>
<feature type="non-terminal residue" evidence="2">
    <location>
        <position position="34"/>
    </location>
</feature>
<dbReference type="EMBL" id="UINC01175311">
    <property type="protein sequence ID" value="SVD81868.1"/>
    <property type="molecule type" value="Genomic_DNA"/>
</dbReference>
<dbReference type="AlphaFoldDB" id="A0A382YH84"/>
<keyword evidence="1" id="KW-0812">Transmembrane</keyword>
<keyword evidence="1" id="KW-0472">Membrane</keyword>
<evidence type="ECO:0000256" key="1">
    <source>
        <dbReference type="SAM" id="Phobius"/>
    </source>
</evidence>
<name>A0A382YH84_9ZZZZ</name>
<proteinExistence type="predicted"/>
<evidence type="ECO:0000313" key="2">
    <source>
        <dbReference type="EMBL" id="SVD81868.1"/>
    </source>
</evidence>
<protein>
    <submittedName>
        <fullName evidence="2">Uncharacterized protein</fullName>
    </submittedName>
</protein>
<accession>A0A382YH84</accession>
<feature type="transmembrane region" description="Helical" evidence="1">
    <location>
        <begin position="12"/>
        <end position="33"/>
    </location>
</feature>
<gene>
    <name evidence="2" type="ORF">METZ01_LOCUS434722</name>
</gene>